<accession>A0AAP7A132</accession>
<comment type="similarity">
    <text evidence="1">Belongs to the glycosyltransferase 2 family.</text>
</comment>
<evidence type="ECO:0000256" key="1">
    <source>
        <dbReference type="ARBA" id="ARBA00006739"/>
    </source>
</evidence>
<organism evidence="3 4">
    <name type="scientific">Paenibacillus alvei</name>
    <name type="common">Bacillus alvei</name>
    <dbReference type="NCBI Taxonomy" id="44250"/>
    <lineage>
        <taxon>Bacteria</taxon>
        <taxon>Bacillati</taxon>
        <taxon>Bacillota</taxon>
        <taxon>Bacilli</taxon>
        <taxon>Bacillales</taxon>
        <taxon>Paenibacillaceae</taxon>
        <taxon>Paenibacillus</taxon>
    </lineage>
</organism>
<dbReference type="Pfam" id="PF00535">
    <property type="entry name" value="Glycos_transf_2"/>
    <property type="match status" value="1"/>
</dbReference>
<dbReference type="InterPro" id="IPR001173">
    <property type="entry name" value="Glyco_trans_2-like"/>
</dbReference>
<evidence type="ECO:0000259" key="2">
    <source>
        <dbReference type="Pfam" id="PF00535"/>
    </source>
</evidence>
<feature type="domain" description="Glycosyltransferase 2-like" evidence="2">
    <location>
        <begin position="8"/>
        <end position="169"/>
    </location>
</feature>
<evidence type="ECO:0000313" key="4">
    <source>
        <dbReference type="Proteomes" id="UP000552038"/>
    </source>
</evidence>
<dbReference type="AlphaFoldDB" id="A0AAP7A132"/>
<evidence type="ECO:0000313" key="3">
    <source>
        <dbReference type="EMBL" id="NOJ73713.1"/>
    </source>
</evidence>
<proteinExistence type="inferred from homology"/>
<reference evidence="3 4" key="1">
    <citation type="submission" date="2020-05" db="EMBL/GenBank/DDBJ databases">
        <title>Whole genome sequencing and identification of novel metabolites from Paenibacillus alvei strain JR949.</title>
        <authorList>
            <person name="Rajendhran J."/>
            <person name="Sree Pranav P."/>
            <person name="Mahalakshmi B."/>
            <person name="Karthikeyan R."/>
        </authorList>
    </citation>
    <scope>NUCLEOTIDE SEQUENCE [LARGE SCALE GENOMIC DNA]</scope>
    <source>
        <strain evidence="3 4">JR949</strain>
    </source>
</reference>
<dbReference type="RefSeq" id="WP_171419465.1">
    <property type="nucleotide sequence ID" value="NZ_JABFOR010000055.1"/>
</dbReference>
<dbReference type="GO" id="GO:0016758">
    <property type="term" value="F:hexosyltransferase activity"/>
    <property type="evidence" value="ECO:0007669"/>
    <property type="project" value="UniProtKB-ARBA"/>
</dbReference>
<dbReference type="PANTHER" id="PTHR22916">
    <property type="entry name" value="GLYCOSYLTRANSFERASE"/>
    <property type="match status" value="1"/>
</dbReference>
<dbReference type="Proteomes" id="UP000552038">
    <property type="component" value="Unassembled WGS sequence"/>
</dbReference>
<sequence>MKADPIVSIIIPSYNHGKYIGQAIESVLNQTYKDFELIIVDDCSPDNSVDIIKQYSDNRIKLFVNEKNEGAVYTTNRAIKLTSGKYIALLNSDDLWESNKLEMQVNFIESNQDIDAVFSNAKFINESQKELKKIEYFWADVFEKDNRTSAEWLRYFFFNFNCLCHPSILIKREIYDRTNLYDPSLRQLPDFKMWVNLLKSINIHVLPEKMVIFRVLDNGENASADTSANRIRTRNEIFLIMKDFFNDMSVETFKEGFGDLIINKDFSSMEQFMCEQAFMYLKMDSEVTYLYKLIALEKLHQLLSEEKTRNVLEKEYSYTYRDYFKMTGEYEILDSSQRTIANMVIDNTRKHLENKPSFYNLLKNIYRKMFPREK</sequence>
<gene>
    <name evidence="3" type="ORF">HMI46_24685</name>
</gene>
<dbReference type="EMBL" id="JABFOR010000055">
    <property type="protein sequence ID" value="NOJ73713.1"/>
    <property type="molecule type" value="Genomic_DNA"/>
</dbReference>
<dbReference type="Gene3D" id="3.90.550.10">
    <property type="entry name" value="Spore Coat Polysaccharide Biosynthesis Protein SpsA, Chain A"/>
    <property type="match status" value="1"/>
</dbReference>
<dbReference type="SUPFAM" id="SSF53448">
    <property type="entry name" value="Nucleotide-diphospho-sugar transferases"/>
    <property type="match status" value="1"/>
</dbReference>
<dbReference type="PANTHER" id="PTHR22916:SF3">
    <property type="entry name" value="UDP-GLCNAC:BETAGAL BETA-1,3-N-ACETYLGLUCOSAMINYLTRANSFERASE-LIKE PROTEIN 1"/>
    <property type="match status" value="1"/>
</dbReference>
<name>A0AAP7A132_PAEAL</name>
<dbReference type="InterPro" id="IPR029044">
    <property type="entry name" value="Nucleotide-diphossugar_trans"/>
</dbReference>
<comment type="caution">
    <text evidence="3">The sequence shown here is derived from an EMBL/GenBank/DDBJ whole genome shotgun (WGS) entry which is preliminary data.</text>
</comment>
<protein>
    <submittedName>
        <fullName evidence="3">Glycosyltransferase</fullName>
    </submittedName>
</protein>